<reference evidence="2 3" key="1">
    <citation type="journal article" date="2010" name="Stand. Genomic Sci.">
        <title>Complete genome sequence of Thermaerobacter marianensis type strain (7p75a).</title>
        <authorList>
            <person name="Han C."/>
            <person name="Gu W."/>
            <person name="Zhang X."/>
            <person name="Lapidus A."/>
            <person name="Nolan M."/>
            <person name="Copeland A."/>
            <person name="Lucas S."/>
            <person name="Del Rio T.G."/>
            <person name="Tice H."/>
            <person name="Cheng J.F."/>
            <person name="Tapia R."/>
            <person name="Goodwin L."/>
            <person name="Pitluck S."/>
            <person name="Pagani I."/>
            <person name="Ivanova N."/>
            <person name="Mavromatis K."/>
            <person name="Mikhailova N."/>
            <person name="Pati A."/>
            <person name="Chen A."/>
            <person name="Palaniappan K."/>
            <person name="Land M."/>
            <person name="Hauser L."/>
            <person name="Chang Y.J."/>
            <person name="Jeffries C.D."/>
            <person name="Schneider S."/>
            <person name="Rohde M."/>
            <person name="Goker M."/>
            <person name="Pukall R."/>
            <person name="Woyke T."/>
            <person name="Bristow J."/>
            <person name="Eisen J.A."/>
            <person name="Markowitz V."/>
            <person name="Hugenholtz P."/>
            <person name="Kyrpides N.C."/>
            <person name="Klenk H.P."/>
            <person name="Detter J.C."/>
        </authorList>
    </citation>
    <scope>NUCLEOTIDE SEQUENCE [LARGE SCALE GENOMIC DNA]</scope>
    <source>
        <strain evidence="3">ATCC 700841 / DSM 12885 / JCM 10246 / 7p75a</strain>
    </source>
</reference>
<sequence>MKALNFYSTVYQANLLAAEKRCTIRLGDKRDKYREGDLVWVTYGNRFEPRQKLFTAVIDRVVVKQLGELTAEELQAEDANLKHPEELARFLERIYNRPVTADETVSAIFFSRVLE</sequence>
<dbReference type="Gene3D" id="2.30.130.30">
    <property type="entry name" value="Hypothetical protein"/>
    <property type="match status" value="1"/>
</dbReference>
<dbReference type="Proteomes" id="UP000008915">
    <property type="component" value="Chromosome"/>
</dbReference>
<dbReference type="eggNOG" id="COG2411">
    <property type="taxonomic scope" value="Bacteria"/>
</dbReference>
<keyword evidence="3" id="KW-1185">Reference proteome</keyword>
<dbReference type="InterPro" id="IPR015947">
    <property type="entry name" value="PUA-like_sf"/>
</dbReference>
<organism evidence="2 3">
    <name type="scientific">Thermaerobacter marianensis (strain ATCC 700841 / DSM 12885 / JCM 10246 / 7p75a)</name>
    <dbReference type="NCBI Taxonomy" id="644966"/>
    <lineage>
        <taxon>Bacteria</taxon>
        <taxon>Bacillati</taxon>
        <taxon>Bacillota</taxon>
        <taxon>Clostridia</taxon>
        <taxon>Eubacteriales</taxon>
        <taxon>Clostridiales Family XVII. Incertae Sedis</taxon>
        <taxon>Thermaerobacter</taxon>
    </lineage>
</organism>
<dbReference type="KEGG" id="tmr:Tmar_0790"/>
<accession>E6SIJ9</accession>
<evidence type="ECO:0000259" key="1">
    <source>
        <dbReference type="Pfam" id="PF04266"/>
    </source>
</evidence>
<dbReference type="EMBL" id="CP002344">
    <property type="protein sequence ID" value="ADU50905.1"/>
    <property type="molecule type" value="Genomic_DNA"/>
</dbReference>
<dbReference type="HOGENOM" id="CLU_154527_0_0_9"/>
<feature type="domain" description="ASCH" evidence="1">
    <location>
        <begin position="11"/>
        <end position="110"/>
    </location>
</feature>
<dbReference type="Pfam" id="PF04266">
    <property type="entry name" value="ASCH"/>
    <property type="match status" value="1"/>
</dbReference>
<name>E6SIJ9_THEM7</name>
<dbReference type="OrthoDB" id="1633824at2"/>
<dbReference type="InterPro" id="IPR007374">
    <property type="entry name" value="ASCH_domain"/>
</dbReference>
<evidence type="ECO:0000313" key="2">
    <source>
        <dbReference type="EMBL" id="ADU50905.1"/>
    </source>
</evidence>
<dbReference type="SUPFAM" id="SSF88697">
    <property type="entry name" value="PUA domain-like"/>
    <property type="match status" value="1"/>
</dbReference>
<gene>
    <name evidence="2" type="ordered locus">Tmar_0790</name>
</gene>
<evidence type="ECO:0000313" key="3">
    <source>
        <dbReference type="Proteomes" id="UP000008915"/>
    </source>
</evidence>
<reference evidence="3" key="2">
    <citation type="journal article" date="2010" name="Stand. Genomic Sci.">
        <title>Complete genome sequence of Thermaerobacter marianensis type strain (7p75aT).</title>
        <authorList>
            <person name="Han C."/>
            <person name="Gu W."/>
            <person name="Zhang X."/>
            <person name="Lapidus A."/>
            <person name="Nolan M."/>
            <person name="Copeland A."/>
            <person name="Lucas S."/>
            <person name="Glavina Del Rio T."/>
            <person name="Tice H."/>
            <person name="Cheng J."/>
            <person name="Tapia R."/>
            <person name="Goodwin L."/>
            <person name="Pitluck S."/>
            <person name="Pagani I."/>
            <person name="Ivanova N."/>
            <person name="Mavromatis K."/>
            <person name="Mikhailova N."/>
            <person name="Pati A."/>
            <person name="Chen A."/>
            <person name="Palaniappan K."/>
            <person name="Land M."/>
            <person name="Hauser L."/>
            <person name="Chang Y."/>
            <person name="Jeffries C."/>
            <person name="Schneider S."/>
            <person name="Rohde M."/>
            <person name="Goker M."/>
            <person name="Pukall R."/>
            <person name="Woyke T."/>
            <person name="Bristow J."/>
            <person name="Eisen J."/>
            <person name="Markowitz V."/>
            <person name="Hugenholtz P."/>
            <person name="Kyrpides N."/>
            <person name="Klenk H."/>
            <person name="Detter J."/>
        </authorList>
    </citation>
    <scope>NUCLEOTIDE SEQUENCE [LARGE SCALE GENOMIC DNA]</scope>
    <source>
        <strain evidence="3">ATCC 700841 / DSM 12885 / JCM 10246 / 7p75a</strain>
    </source>
</reference>
<dbReference type="RefSeq" id="WP_013495210.1">
    <property type="nucleotide sequence ID" value="NC_014831.1"/>
</dbReference>
<proteinExistence type="predicted"/>
<dbReference type="AlphaFoldDB" id="E6SIJ9"/>
<protein>
    <recommendedName>
        <fullName evidence="1">ASCH domain-containing protein</fullName>
    </recommendedName>
</protein>